<accession>A0A4Y2RJK5</accession>
<feature type="compositionally biased region" description="Basic and acidic residues" evidence="1">
    <location>
        <begin position="64"/>
        <end position="77"/>
    </location>
</feature>
<gene>
    <name evidence="2" type="ORF">AVEN_175720_1</name>
</gene>
<dbReference type="Proteomes" id="UP000499080">
    <property type="component" value="Unassembled WGS sequence"/>
</dbReference>
<dbReference type="AlphaFoldDB" id="A0A4Y2RJK5"/>
<evidence type="ECO:0000313" key="2">
    <source>
        <dbReference type="EMBL" id="GBN75085.1"/>
    </source>
</evidence>
<name>A0A4Y2RJK5_ARAVE</name>
<protein>
    <submittedName>
        <fullName evidence="2">Uncharacterized protein</fullName>
    </submittedName>
</protein>
<keyword evidence="3" id="KW-1185">Reference proteome</keyword>
<dbReference type="EMBL" id="BGPR01017093">
    <property type="protein sequence ID" value="GBN75085.1"/>
    <property type="molecule type" value="Genomic_DNA"/>
</dbReference>
<feature type="region of interest" description="Disordered" evidence="1">
    <location>
        <begin position="45"/>
        <end position="79"/>
    </location>
</feature>
<organism evidence="2 3">
    <name type="scientific">Araneus ventricosus</name>
    <name type="common">Orbweaver spider</name>
    <name type="synonym">Epeira ventricosa</name>
    <dbReference type="NCBI Taxonomy" id="182803"/>
    <lineage>
        <taxon>Eukaryota</taxon>
        <taxon>Metazoa</taxon>
        <taxon>Ecdysozoa</taxon>
        <taxon>Arthropoda</taxon>
        <taxon>Chelicerata</taxon>
        <taxon>Arachnida</taxon>
        <taxon>Araneae</taxon>
        <taxon>Araneomorphae</taxon>
        <taxon>Entelegynae</taxon>
        <taxon>Araneoidea</taxon>
        <taxon>Araneidae</taxon>
        <taxon>Araneus</taxon>
    </lineage>
</organism>
<evidence type="ECO:0000256" key="1">
    <source>
        <dbReference type="SAM" id="MobiDB-lite"/>
    </source>
</evidence>
<comment type="caution">
    <text evidence="2">The sequence shown here is derived from an EMBL/GenBank/DDBJ whole genome shotgun (WGS) entry which is preliminary data.</text>
</comment>
<reference evidence="2 3" key="1">
    <citation type="journal article" date="2019" name="Sci. Rep.">
        <title>Orb-weaving spider Araneus ventricosus genome elucidates the spidroin gene catalogue.</title>
        <authorList>
            <person name="Kono N."/>
            <person name="Nakamura H."/>
            <person name="Ohtoshi R."/>
            <person name="Moran D.A.P."/>
            <person name="Shinohara A."/>
            <person name="Yoshida Y."/>
            <person name="Fujiwara M."/>
            <person name="Mori M."/>
            <person name="Tomita M."/>
            <person name="Arakawa K."/>
        </authorList>
    </citation>
    <scope>NUCLEOTIDE SEQUENCE [LARGE SCALE GENOMIC DNA]</scope>
</reference>
<proteinExistence type="predicted"/>
<sequence>MSRTPFTQVKPLMMEGGIIVWTECYLPSLRHCYYVKSLKVNRIPFLPKGEGLGRKRRNGASDQAQKRQKDENGEGHKKHDKKYFCCLRSNDGDGKMEFQALSDSCEVVQSQIARKFAASLILTCHGKI</sequence>
<evidence type="ECO:0000313" key="3">
    <source>
        <dbReference type="Proteomes" id="UP000499080"/>
    </source>
</evidence>